<dbReference type="GO" id="GO:0015935">
    <property type="term" value="C:small ribosomal subunit"/>
    <property type="evidence" value="ECO:0007669"/>
    <property type="project" value="TreeGrafter"/>
</dbReference>
<gene>
    <name evidence="8" type="primary">rpsT</name>
    <name evidence="9" type="ORF">BLITH_1522</name>
</gene>
<proteinExistence type="inferred from homology"/>
<reference evidence="9 10" key="1">
    <citation type="submission" date="2017-08" db="EMBL/GenBank/DDBJ databases">
        <title>Burning lignite coal seam in the remote Altai Mountains harbors a hydrogen-driven thermophilic microbial community.</title>
        <authorList>
            <person name="Kadnikov V.V."/>
            <person name="Mardanov A.V."/>
            <person name="Ivasenko D."/>
            <person name="Beletsky A.V."/>
            <person name="Karnachuk O.V."/>
            <person name="Ravin N.V."/>
        </authorList>
    </citation>
    <scope>NUCLEOTIDE SEQUENCE [LARGE SCALE GENOMIC DNA]</scope>
    <source>
        <strain evidence="9">AL31</strain>
    </source>
</reference>
<evidence type="ECO:0000256" key="3">
    <source>
        <dbReference type="ARBA" id="ARBA00022730"/>
    </source>
</evidence>
<keyword evidence="4 8" id="KW-0694">RNA-binding</keyword>
<dbReference type="EMBL" id="PEBW01000005">
    <property type="protein sequence ID" value="PTQ51445.1"/>
    <property type="molecule type" value="Genomic_DNA"/>
</dbReference>
<dbReference type="NCBIfam" id="TIGR00029">
    <property type="entry name" value="S20"/>
    <property type="match status" value="1"/>
</dbReference>
<dbReference type="GO" id="GO:0070181">
    <property type="term" value="F:small ribosomal subunit rRNA binding"/>
    <property type="evidence" value="ECO:0007669"/>
    <property type="project" value="TreeGrafter"/>
</dbReference>
<evidence type="ECO:0000313" key="9">
    <source>
        <dbReference type="EMBL" id="PTQ51445.1"/>
    </source>
</evidence>
<dbReference type="GO" id="GO:0003735">
    <property type="term" value="F:structural constituent of ribosome"/>
    <property type="evidence" value="ECO:0007669"/>
    <property type="project" value="InterPro"/>
</dbReference>
<evidence type="ECO:0000256" key="7">
    <source>
        <dbReference type="ARBA" id="ARBA00035136"/>
    </source>
</evidence>
<evidence type="ECO:0000256" key="1">
    <source>
        <dbReference type="ARBA" id="ARBA00003134"/>
    </source>
</evidence>
<comment type="caution">
    <text evidence="9">The sequence shown here is derived from an EMBL/GenBank/DDBJ whole genome shotgun (WGS) entry which is preliminary data.</text>
</comment>
<evidence type="ECO:0000256" key="8">
    <source>
        <dbReference type="HAMAP-Rule" id="MF_00500"/>
    </source>
</evidence>
<evidence type="ECO:0000313" key="10">
    <source>
        <dbReference type="Proteomes" id="UP000244016"/>
    </source>
</evidence>
<dbReference type="PANTHER" id="PTHR33398">
    <property type="entry name" value="30S RIBOSOMAL PROTEIN S20"/>
    <property type="match status" value="1"/>
</dbReference>
<dbReference type="FunFam" id="1.20.58.110:FF:000001">
    <property type="entry name" value="30S ribosomal protein S20"/>
    <property type="match status" value="1"/>
</dbReference>
<dbReference type="GO" id="GO:0005829">
    <property type="term" value="C:cytosol"/>
    <property type="evidence" value="ECO:0007669"/>
    <property type="project" value="TreeGrafter"/>
</dbReference>
<sequence length="101" mass="11414">MPNKRSAEKRLRQSLKRRQRNLLIKADLRIRVKQLERAIKNGEPLEKVHELYNLAAKRLEMAASKGVIHRNKAARKKSRLMAKVNAYAASLAQAGGSAEEA</sequence>
<dbReference type="Pfam" id="PF01649">
    <property type="entry name" value="Ribosomal_S20p"/>
    <property type="match status" value="1"/>
</dbReference>
<protein>
    <recommendedName>
        <fullName evidence="7 8">Small ribosomal subunit protein bS20</fullName>
    </recommendedName>
</protein>
<dbReference type="GO" id="GO:0006412">
    <property type="term" value="P:translation"/>
    <property type="evidence" value="ECO:0007669"/>
    <property type="project" value="UniProtKB-UniRule"/>
</dbReference>
<dbReference type="Gene3D" id="1.20.58.110">
    <property type="entry name" value="Ribosomal protein S20"/>
    <property type="match status" value="1"/>
</dbReference>
<dbReference type="SUPFAM" id="SSF46992">
    <property type="entry name" value="Ribosomal protein S20"/>
    <property type="match status" value="1"/>
</dbReference>
<dbReference type="PANTHER" id="PTHR33398:SF1">
    <property type="entry name" value="SMALL RIBOSOMAL SUBUNIT PROTEIN BS20C"/>
    <property type="match status" value="1"/>
</dbReference>
<organism evidence="9 10">
    <name type="scientific">Brockia lithotrophica</name>
    <dbReference type="NCBI Taxonomy" id="933949"/>
    <lineage>
        <taxon>Bacteria</taxon>
        <taxon>Bacillati</taxon>
        <taxon>Bacillota</taxon>
        <taxon>Bacilli</taxon>
        <taxon>Bacillales</taxon>
        <taxon>Bacillales Family X. Incertae Sedis</taxon>
        <taxon>Brockia</taxon>
    </lineage>
</organism>
<comment type="similarity">
    <text evidence="2 8">Belongs to the bacterial ribosomal protein bS20 family.</text>
</comment>
<comment type="function">
    <text evidence="1 8">Binds directly to 16S ribosomal RNA.</text>
</comment>
<dbReference type="AlphaFoldDB" id="A0A2T5G5K5"/>
<evidence type="ECO:0000256" key="4">
    <source>
        <dbReference type="ARBA" id="ARBA00022884"/>
    </source>
</evidence>
<evidence type="ECO:0000256" key="5">
    <source>
        <dbReference type="ARBA" id="ARBA00022980"/>
    </source>
</evidence>
<evidence type="ECO:0000256" key="6">
    <source>
        <dbReference type="ARBA" id="ARBA00023274"/>
    </source>
</evidence>
<keyword evidence="6 8" id="KW-0687">Ribonucleoprotein</keyword>
<keyword evidence="5 8" id="KW-0689">Ribosomal protein</keyword>
<dbReference type="InterPro" id="IPR036510">
    <property type="entry name" value="Ribosomal_bS20_sf"/>
</dbReference>
<dbReference type="HAMAP" id="MF_00500">
    <property type="entry name" value="Ribosomal_bS20"/>
    <property type="match status" value="1"/>
</dbReference>
<dbReference type="InterPro" id="IPR002583">
    <property type="entry name" value="Ribosomal_bS20"/>
</dbReference>
<evidence type="ECO:0000256" key="2">
    <source>
        <dbReference type="ARBA" id="ARBA00007634"/>
    </source>
</evidence>
<keyword evidence="3 8" id="KW-0699">rRNA-binding</keyword>
<name>A0A2T5G5K5_9BACL</name>
<accession>A0A2T5G5K5</accession>
<dbReference type="Proteomes" id="UP000244016">
    <property type="component" value="Unassembled WGS sequence"/>
</dbReference>